<organism evidence="1 2">
    <name type="scientific">Gigaspora margarita</name>
    <dbReference type="NCBI Taxonomy" id="4874"/>
    <lineage>
        <taxon>Eukaryota</taxon>
        <taxon>Fungi</taxon>
        <taxon>Fungi incertae sedis</taxon>
        <taxon>Mucoromycota</taxon>
        <taxon>Glomeromycotina</taxon>
        <taxon>Glomeromycetes</taxon>
        <taxon>Diversisporales</taxon>
        <taxon>Gigasporaceae</taxon>
        <taxon>Gigaspora</taxon>
    </lineage>
</organism>
<gene>
    <name evidence="1" type="ORF">GMARGA_LOCUS3914</name>
</gene>
<reference evidence="1 2" key="1">
    <citation type="submission" date="2021-06" db="EMBL/GenBank/DDBJ databases">
        <authorList>
            <person name="Kallberg Y."/>
            <person name="Tangrot J."/>
            <person name="Rosling A."/>
        </authorList>
    </citation>
    <scope>NUCLEOTIDE SEQUENCE [LARGE SCALE GENOMIC DNA]</scope>
    <source>
        <strain evidence="1 2">120-4 pot B 10/14</strain>
    </source>
</reference>
<name>A0ABM8W6E0_GIGMA</name>
<evidence type="ECO:0000313" key="2">
    <source>
        <dbReference type="Proteomes" id="UP000789901"/>
    </source>
</evidence>
<sequence>NMREIVVLGRDSIREMVVKKVIDLKRVIVWEINCQNSGCIEKVIVSEGISCKEVIL</sequence>
<accession>A0ABM8W6E0</accession>
<comment type="caution">
    <text evidence="1">The sequence shown here is derived from an EMBL/GenBank/DDBJ whole genome shotgun (WGS) entry which is preliminary data.</text>
</comment>
<protein>
    <submittedName>
        <fullName evidence="1">15934_t:CDS:1</fullName>
    </submittedName>
</protein>
<proteinExistence type="predicted"/>
<dbReference type="Proteomes" id="UP000789901">
    <property type="component" value="Unassembled WGS sequence"/>
</dbReference>
<evidence type="ECO:0000313" key="1">
    <source>
        <dbReference type="EMBL" id="CAG8537332.1"/>
    </source>
</evidence>
<feature type="non-terminal residue" evidence="1">
    <location>
        <position position="1"/>
    </location>
</feature>
<dbReference type="EMBL" id="CAJVQB010001475">
    <property type="protein sequence ID" value="CAG8537332.1"/>
    <property type="molecule type" value="Genomic_DNA"/>
</dbReference>
<keyword evidence="2" id="KW-1185">Reference proteome</keyword>